<accession>A0A9X1DB62</accession>
<comment type="caution">
    <text evidence="2">The sequence shown here is derived from an EMBL/GenBank/DDBJ whole genome shotgun (WGS) entry which is preliminary data.</text>
</comment>
<organism evidence="2 3">
    <name type="scientific">Sphingobium nicotianae</name>
    <dbReference type="NCBI Taxonomy" id="2782607"/>
    <lineage>
        <taxon>Bacteria</taxon>
        <taxon>Pseudomonadati</taxon>
        <taxon>Pseudomonadota</taxon>
        <taxon>Alphaproteobacteria</taxon>
        <taxon>Sphingomonadales</taxon>
        <taxon>Sphingomonadaceae</taxon>
        <taxon>Sphingobium</taxon>
    </lineage>
</organism>
<dbReference type="Proteomes" id="UP001138757">
    <property type="component" value="Unassembled WGS sequence"/>
</dbReference>
<protein>
    <submittedName>
        <fullName evidence="2">DUF563 domain-containing protein</fullName>
    </submittedName>
</protein>
<dbReference type="EMBL" id="JAHGAW010000004">
    <property type="protein sequence ID" value="MBT2186696.1"/>
    <property type="molecule type" value="Genomic_DNA"/>
</dbReference>
<evidence type="ECO:0000313" key="2">
    <source>
        <dbReference type="EMBL" id="MBT2186696.1"/>
    </source>
</evidence>
<evidence type="ECO:0000313" key="3">
    <source>
        <dbReference type="Proteomes" id="UP001138757"/>
    </source>
</evidence>
<evidence type="ECO:0000259" key="1">
    <source>
        <dbReference type="Pfam" id="PF04577"/>
    </source>
</evidence>
<dbReference type="Pfam" id="PF04577">
    <property type="entry name" value="Glyco_transf_61"/>
    <property type="match status" value="1"/>
</dbReference>
<sequence>MEFFLSRLMNRIRPVSFASAATSVREIAPEVPSVGKRAIFLPGEFEAVLGYPEDGDAQLEWTRISGGSHLHRATVEYMFEPAHIKNITLKAGRYVGRFPSVLPAARSHFGEADPIHFRDAFLSTSGLSGQQFGHWVRDSLVSELHGRSLGLPSVGVARKLWPHEPAFREMSGLACRYLWEARFDRLILLHDMGHNHYWERRFMELRQTLRDRAAFMPGQSAGSHIYLSRGAGARPRDPANLALIQAMLEDLGFRTVVPSSLSAQEIAVAVRDAEMVVSAEGSHLNHLHFFAPDALKLLVLQDPHRFYAYHKGLVDFYDGTFGFIVGRPEPDTPDRFRIDLENLKRTIHLLDGAS</sequence>
<dbReference type="InterPro" id="IPR049625">
    <property type="entry name" value="Glyco_transf_61_cat"/>
</dbReference>
<gene>
    <name evidence="2" type="ORF">KK488_07005</name>
</gene>
<feature type="domain" description="Glycosyltransferase 61 catalytic" evidence="1">
    <location>
        <begin position="132"/>
        <end position="294"/>
    </location>
</feature>
<keyword evidence="3" id="KW-1185">Reference proteome</keyword>
<name>A0A9X1DB62_9SPHN</name>
<dbReference type="GO" id="GO:0016757">
    <property type="term" value="F:glycosyltransferase activity"/>
    <property type="evidence" value="ECO:0007669"/>
    <property type="project" value="InterPro"/>
</dbReference>
<dbReference type="AlphaFoldDB" id="A0A9X1DB62"/>
<proteinExistence type="predicted"/>
<reference evidence="2" key="1">
    <citation type="submission" date="2021-05" db="EMBL/GenBank/DDBJ databases">
        <title>Genome of Sphingobium sp. strain.</title>
        <authorList>
            <person name="Fan R."/>
        </authorList>
    </citation>
    <scope>NUCLEOTIDE SEQUENCE</scope>
    <source>
        <strain evidence="2">H33</strain>
    </source>
</reference>